<feature type="region of interest" description="Disordered" evidence="3">
    <location>
        <begin position="375"/>
        <end position="418"/>
    </location>
</feature>
<dbReference type="InterPro" id="IPR001296">
    <property type="entry name" value="Glyco_trans_1"/>
</dbReference>
<evidence type="ECO:0000259" key="4">
    <source>
        <dbReference type="Pfam" id="PF00534"/>
    </source>
</evidence>
<proteinExistence type="predicted"/>
<gene>
    <name evidence="6" type="ORF">BN1047_01531</name>
</gene>
<name>A0AAV2WHL7_MYCNE</name>
<organism evidence="6 7">
    <name type="scientific">Mycolicibacterium neoaurum</name>
    <name type="common">Mycobacterium neoaurum</name>
    <dbReference type="NCBI Taxonomy" id="1795"/>
    <lineage>
        <taxon>Bacteria</taxon>
        <taxon>Bacillati</taxon>
        <taxon>Actinomycetota</taxon>
        <taxon>Actinomycetes</taxon>
        <taxon>Mycobacteriales</taxon>
        <taxon>Mycobacteriaceae</taxon>
        <taxon>Mycolicibacterium</taxon>
    </lineage>
</organism>
<feature type="compositionally biased region" description="Basic and acidic residues" evidence="3">
    <location>
        <begin position="407"/>
        <end position="418"/>
    </location>
</feature>
<dbReference type="Pfam" id="PF00534">
    <property type="entry name" value="Glycos_transf_1"/>
    <property type="match status" value="1"/>
</dbReference>
<feature type="compositionally biased region" description="Basic and acidic residues" evidence="3">
    <location>
        <begin position="375"/>
        <end position="385"/>
    </location>
</feature>
<dbReference type="SUPFAM" id="SSF53756">
    <property type="entry name" value="UDP-Glycosyltransferase/glycogen phosphorylase"/>
    <property type="match status" value="1"/>
</dbReference>
<dbReference type="EMBL" id="LK021337">
    <property type="protein sequence ID" value="CDQ43660.1"/>
    <property type="molecule type" value="Genomic_DNA"/>
</dbReference>
<keyword evidence="2 6" id="KW-0808">Transferase</keyword>
<feature type="domain" description="Glycosyltransferase subfamily 4-like N-terminal" evidence="5">
    <location>
        <begin position="15"/>
        <end position="216"/>
    </location>
</feature>
<dbReference type="InterPro" id="IPR028098">
    <property type="entry name" value="Glyco_trans_4-like_N"/>
</dbReference>
<evidence type="ECO:0000313" key="7">
    <source>
        <dbReference type="Proteomes" id="UP000028864"/>
    </source>
</evidence>
<accession>A0AAV2WHL7</accession>
<dbReference type="GO" id="GO:0016757">
    <property type="term" value="F:glycosyltransferase activity"/>
    <property type="evidence" value="ECO:0007669"/>
    <property type="project" value="UniProtKB-KW"/>
</dbReference>
<evidence type="ECO:0000313" key="6">
    <source>
        <dbReference type="EMBL" id="CDQ43660.1"/>
    </source>
</evidence>
<dbReference type="Gene3D" id="3.40.50.2000">
    <property type="entry name" value="Glycogen Phosphorylase B"/>
    <property type="match status" value="2"/>
</dbReference>
<dbReference type="Proteomes" id="UP000028864">
    <property type="component" value="Unassembled WGS sequence"/>
</dbReference>
<feature type="domain" description="Glycosyl transferase family 1" evidence="4">
    <location>
        <begin position="228"/>
        <end position="381"/>
    </location>
</feature>
<sequence>MRIALLSYRSKPHCGGQGVYVRYLSQGLAELGHQVEVFSGQPYPEGLDPRVRLTKVPSLDLYREPDPFRVPHPREIRDHIDLLELLTMWTAGFPEPKTFCMRVKRIMAERGDEFDVVHDNQSLGSALLGIANMGLPVVATVHHPITRDRVLEVAAAAWWRKPLVRRWYAFAETQKKVARAIPELLTVSSTSAADIAEDFGVGADQLHVVPLGVDTDLFTPSPTRVPGRIIAIASADVPLKGVGNLLHAVARLRAHHNLDVQLVSKLEPNGPTEKLIAELGISDIVHISSGLSDEDLAALLASAEIACIPSLYEGFSLPAVEAMASGTPIVASRAGALPEVLGAEGECARLVPPADVDQLTTVLGELLDSPAERQRLGAASKECRPAPHPTSMTDVPGPRPSRCTSEPPRESRKDALRADRRLRQTWYRPGDIGHRCRVRGRAAFLRGLPAGRGRHRLRPERRGSQ</sequence>
<dbReference type="GO" id="GO:0009103">
    <property type="term" value="P:lipopolysaccharide biosynthetic process"/>
    <property type="evidence" value="ECO:0007669"/>
    <property type="project" value="TreeGrafter"/>
</dbReference>
<dbReference type="PANTHER" id="PTHR46401">
    <property type="entry name" value="GLYCOSYLTRANSFERASE WBBK-RELATED"/>
    <property type="match status" value="1"/>
</dbReference>
<reference evidence="6" key="2">
    <citation type="submission" date="2015-09" db="EMBL/GenBank/DDBJ databases">
        <title>Draft genome sequence of Mycobacterium neoaurum DSM 44074.</title>
        <authorList>
            <person name="Croce O."/>
            <person name="Robert C."/>
            <person name="Raoult D."/>
            <person name="Drancourt M."/>
        </authorList>
    </citation>
    <scope>NUCLEOTIDE SEQUENCE</scope>
    <source>
        <strain evidence="6">DSM 44074</strain>
    </source>
</reference>
<evidence type="ECO:0000259" key="5">
    <source>
        <dbReference type="Pfam" id="PF13439"/>
    </source>
</evidence>
<evidence type="ECO:0000256" key="2">
    <source>
        <dbReference type="ARBA" id="ARBA00022679"/>
    </source>
</evidence>
<dbReference type="AlphaFoldDB" id="A0AAV2WHL7"/>
<dbReference type="PANTHER" id="PTHR46401:SF2">
    <property type="entry name" value="GLYCOSYLTRANSFERASE WBBK-RELATED"/>
    <property type="match status" value="1"/>
</dbReference>
<dbReference type="CDD" id="cd03801">
    <property type="entry name" value="GT4_PimA-like"/>
    <property type="match status" value="1"/>
</dbReference>
<protein>
    <submittedName>
        <fullName evidence="6">Group 1 glycosyl transferase</fullName>
    </submittedName>
</protein>
<evidence type="ECO:0000256" key="3">
    <source>
        <dbReference type="SAM" id="MobiDB-lite"/>
    </source>
</evidence>
<keyword evidence="1" id="KW-0328">Glycosyltransferase</keyword>
<evidence type="ECO:0000256" key="1">
    <source>
        <dbReference type="ARBA" id="ARBA00022676"/>
    </source>
</evidence>
<reference evidence="6" key="1">
    <citation type="submission" date="2014-05" db="EMBL/GenBank/DDBJ databases">
        <authorList>
            <person name="Urmite Genomes"/>
        </authorList>
    </citation>
    <scope>NUCLEOTIDE SEQUENCE</scope>
    <source>
        <strain evidence="6">DSM 44074</strain>
    </source>
</reference>
<dbReference type="Pfam" id="PF13439">
    <property type="entry name" value="Glyco_transf_4"/>
    <property type="match status" value="1"/>
</dbReference>